<sequence length="358" mass="38886">MKLGVVLPVANGGHILSEASEHPHPTWEFEREVALTAERLGYDYIFSQVTLRGWGGATEHWDYQADSLTLMAALAAETERIGLVGSVAIPTMHPAMAARMCSSIGQISGNRFDLNLVTGWNKPQYDQMGLWPGDEYFSDRYDYAEEYATVLKELWTTGRSSFKGKYYQLEDCQVGMVPERPIGLVCAGQSDRGLDFTAQYGDTSYILGTGTGPDGVAQVMSRVDAASARADRSLEALLVVLVVLDETDEAAQARVDRYVEMADVQAIANMQGEASLDSGGGSAAELLQNVTNATFQNLEKVVGSPETVAAYFNELSQIPNLSGVFIAFDEVLRGTEMFADKVMPLLDSHTVRVPSAAV</sequence>
<keyword evidence="1" id="KW-0285">Flavoprotein</keyword>
<evidence type="ECO:0000313" key="7">
    <source>
        <dbReference type="Proteomes" id="UP001595836"/>
    </source>
</evidence>
<evidence type="ECO:0000256" key="1">
    <source>
        <dbReference type="ARBA" id="ARBA00022630"/>
    </source>
</evidence>
<evidence type="ECO:0000256" key="3">
    <source>
        <dbReference type="ARBA" id="ARBA00023002"/>
    </source>
</evidence>
<proteinExistence type="predicted"/>
<accession>A0ABV9PTI1</accession>
<dbReference type="SUPFAM" id="SSF51679">
    <property type="entry name" value="Bacterial luciferase-like"/>
    <property type="match status" value="1"/>
</dbReference>
<comment type="caution">
    <text evidence="6">The sequence shown here is derived from an EMBL/GenBank/DDBJ whole genome shotgun (WGS) entry which is preliminary data.</text>
</comment>
<dbReference type="Gene3D" id="3.20.20.30">
    <property type="entry name" value="Luciferase-like domain"/>
    <property type="match status" value="1"/>
</dbReference>
<dbReference type="Pfam" id="PF00296">
    <property type="entry name" value="Bac_luciferase"/>
    <property type="match status" value="1"/>
</dbReference>
<evidence type="ECO:0000256" key="4">
    <source>
        <dbReference type="ARBA" id="ARBA00023033"/>
    </source>
</evidence>
<keyword evidence="7" id="KW-1185">Reference proteome</keyword>
<dbReference type="InterPro" id="IPR050172">
    <property type="entry name" value="SsuD_RutA_monooxygenase"/>
</dbReference>
<dbReference type="Proteomes" id="UP001595836">
    <property type="component" value="Unassembled WGS sequence"/>
</dbReference>
<name>A0ABV9PTI1_9ACTN</name>
<dbReference type="PANTHER" id="PTHR42847">
    <property type="entry name" value="ALKANESULFONATE MONOOXYGENASE"/>
    <property type="match status" value="1"/>
</dbReference>
<evidence type="ECO:0000256" key="2">
    <source>
        <dbReference type="ARBA" id="ARBA00022643"/>
    </source>
</evidence>
<keyword evidence="3" id="KW-0560">Oxidoreductase</keyword>
<dbReference type="RefSeq" id="WP_344994990.1">
    <property type="nucleotide sequence ID" value="NZ_BAABCD010000049.1"/>
</dbReference>
<keyword evidence="2" id="KW-0288">FMN</keyword>
<protein>
    <submittedName>
        <fullName evidence="6">LLM class flavin-dependent oxidoreductase</fullName>
    </submittedName>
</protein>
<dbReference type="PANTHER" id="PTHR42847:SF4">
    <property type="entry name" value="ALKANESULFONATE MONOOXYGENASE-RELATED"/>
    <property type="match status" value="1"/>
</dbReference>
<dbReference type="InterPro" id="IPR036661">
    <property type="entry name" value="Luciferase-like_sf"/>
</dbReference>
<evidence type="ECO:0000313" key="6">
    <source>
        <dbReference type="EMBL" id="MFC4755749.1"/>
    </source>
</evidence>
<dbReference type="InterPro" id="IPR011251">
    <property type="entry name" value="Luciferase-like_dom"/>
</dbReference>
<feature type="domain" description="Luciferase-like" evidence="5">
    <location>
        <begin position="1"/>
        <end position="315"/>
    </location>
</feature>
<reference evidence="7" key="1">
    <citation type="journal article" date="2019" name="Int. J. Syst. Evol. Microbiol.">
        <title>The Global Catalogue of Microorganisms (GCM) 10K type strain sequencing project: providing services to taxonomists for standard genome sequencing and annotation.</title>
        <authorList>
            <consortium name="The Broad Institute Genomics Platform"/>
            <consortium name="The Broad Institute Genome Sequencing Center for Infectious Disease"/>
            <person name="Wu L."/>
            <person name="Ma J."/>
        </authorList>
    </citation>
    <scope>NUCLEOTIDE SEQUENCE [LARGE SCALE GENOMIC DNA]</scope>
    <source>
        <strain evidence="7">JCM 11882</strain>
    </source>
</reference>
<keyword evidence="4" id="KW-0503">Monooxygenase</keyword>
<organism evidence="6 7">
    <name type="scientific">Dietzia aurantiaca</name>
    <dbReference type="NCBI Taxonomy" id="983873"/>
    <lineage>
        <taxon>Bacteria</taxon>
        <taxon>Bacillati</taxon>
        <taxon>Actinomycetota</taxon>
        <taxon>Actinomycetes</taxon>
        <taxon>Mycobacteriales</taxon>
        <taxon>Dietziaceae</taxon>
        <taxon>Dietzia</taxon>
    </lineage>
</organism>
<evidence type="ECO:0000259" key="5">
    <source>
        <dbReference type="Pfam" id="PF00296"/>
    </source>
</evidence>
<gene>
    <name evidence="6" type="ORF">ACFO7U_13325</name>
</gene>
<dbReference type="EMBL" id="JBHSHP010000052">
    <property type="protein sequence ID" value="MFC4755749.1"/>
    <property type="molecule type" value="Genomic_DNA"/>
</dbReference>